<dbReference type="InterPro" id="IPR001509">
    <property type="entry name" value="Epimerase_deHydtase"/>
</dbReference>
<protein>
    <submittedName>
        <fullName evidence="2">NAD(P)-dependent oxidoreductase</fullName>
    </submittedName>
</protein>
<reference evidence="2 3" key="1">
    <citation type="submission" date="2020-05" db="EMBL/GenBank/DDBJ databases">
        <title>Aquincola sp. isolate from soil.</title>
        <authorList>
            <person name="Han J."/>
            <person name="Kim D.-U."/>
        </authorList>
    </citation>
    <scope>NUCLEOTIDE SEQUENCE [LARGE SCALE GENOMIC DNA]</scope>
    <source>
        <strain evidence="2 3">S2</strain>
    </source>
</reference>
<gene>
    <name evidence="2" type="ORF">HLB44_31260</name>
</gene>
<dbReference type="SUPFAM" id="SSF51735">
    <property type="entry name" value="NAD(P)-binding Rossmann-fold domains"/>
    <property type="match status" value="1"/>
</dbReference>
<dbReference type="RefSeq" id="WP_173132728.1">
    <property type="nucleotide sequence ID" value="NZ_JABRWJ010000012.1"/>
</dbReference>
<keyword evidence="3" id="KW-1185">Reference proteome</keyword>
<organism evidence="2 3">
    <name type="scientific">Pseudaquabacterium terrae</name>
    <dbReference type="NCBI Taxonomy" id="2732868"/>
    <lineage>
        <taxon>Bacteria</taxon>
        <taxon>Pseudomonadati</taxon>
        <taxon>Pseudomonadota</taxon>
        <taxon>Betaproteobacteria</taxon>
        <taxon>Burkholderiales</taxon>
        <taxon>Sphaerotilaceae</taxon>
        <taxon>Pseudaquabacterium</taxon>
    </lineage>
</organism>
<dbReference type="PANTHER" id="PTHR43245:SF54">
    <property type="entry name" value="BLL0593 PROTEIN"/>
    <property type="match status" value="1"/>
</dbReference>
<proteinExistence type="predicted"/>
<evidence type="ECO:0000313" key="3">
    <source>
        <dbReference type="Proteomes" id="UP000737171"/>
    </source>
</evidence>
<dbReference type="Gene3D" id="3.40.50.720">
    <property type="entry name" value="NAD(P)-binding Rossmann-like Domain"/>
    <property type="match status" value="1"/>
</dbReference>
<dbReference type="InterPro" id="IPR050177">
    <property type="entry name" value="Lipid_A_modif_metabolic_enz"/>
</dbReference>
<dbReference type="InterPro" id="IPR036291">
    <property type="entry name" value="NAD(P)-bd_dom_sf"/>
</dbReference>
<dbReference type="PANTHER" id="PTHR43245">
    <property type="entry name" value="BIFUNCTIONAL POLYMYXIN RESISTANCE PROTEIN ARNA"/>
    <property type="match status" value="1"/>
</dbReference>
<evidence type="ECO:0000259" key="1">
    <source>
        <dbReference type="Pfam" id="PF01370"/>
    </source>
</evidence>
<dbReference type="Proteomes" id="UP000737171">
    <property type="component" value="Unassembled WGS sequence"/>
</dbReference>
<dbReference type="EMBL" id="JABRWJ010000012">
    <property type="protein sequence ID" value="NRF71475.1"/>
    <property type="molecule type" value="Genomic_DNA"/>
</dbReference>
<accession>A0ABX2ERW0</accession>
<evidence type="ECO:0000313" key="2">
    <source>
        <dbReference type="EMBL" id="NRF71475.1"/>
    </source>
</evidence>
<dbReference type="Pfam" id="PF01370">
    <property type="entry name" value="Epimerase"/>
    <property type="match status" value="1"/>
</dbReference>
<feature type="domain" description="NAD-dependent epimerase/dehydratase" evidence="1">
    <location>
        <begin position="9"/>
        <end position="171"/>
    </location>
</feature>
<comment type="caution">
    <text evidence="2">The sequence shown here is derived from an EMBL/GenBank/DDBJ whole genome shotgun (WGS) entry which is preliminary data.</text>
</comment>
<name>A0ABX2ERW0_9BURK</name>
<sequence>MGQTAPLSVLVTGASGRIGRAIVVRLALTHRVSGLDRTPSSTAEFVGDVCDRRLLERALDGIDAVVHVAALHAPHVGLVGDAEFQRINVDGTRTLLLAARRAGVRHLVFTSTTALYGAAADPQHRHAAWIDEETPPAPRTVYHRSKLAAEALLADAALADGPAVTLLRMSRCFPEPAPLMAAYRLHRGIDARDVAEAHALALLHPPSTSRCLVVSGATPFEPDDAAQLLNDAPAVIRRRAPALAEAFERRGWPLPTSIDRVYSSQLAQQVLGWQPRFGFDEVLREFDACSPEVLPPRTDWNAVE</sequence>